<evidence type="ECO:0000313" key="1">
    <source>
        <dbReference type="EMBL" id="ADH63578.1"/>
    </source>
</evidence>
<dbReference type="HOGENOM" id="CLU_2601925_0_0_0"/>
<proteinExistence type="predicted"/>
<keyword evidence="2" id="KW-1185">Reference proteome</keyword>
<evidence type="ECO:0000313" key="2">
    <source>
        <dbReference type="Proteomes" id="UP000001916"/>
    </source>
</evidence>
<accession>D7BFM5</accession>
<reference evidence="1 2" key="1">
    <citation type="journal article" date="2010" name="Stand. Genomic Sci.">
        <title>Complete genome sequence of Meiothermus silvanus type strain (VI-R2).</title>
        <authorList>
            <person name="Sikorski J."/>
            <person name="Tindall B.J."/>
            <person name="Lowry S."/>
            <person name="Lucas S."/>
            <person name="Nolan M."/>
            <person name="Copeland A."/>
            <person name="Glavina Del Rio T."/>
            <person name="Tice H."/>
            <person name="Cheng J.F."/>
            <person name="Han C."/>
            <person name="Pitluck S."/>
            <person name="Liolios K."/>
            <person name="Ivanova N."/>
            <person name="Mavromatis K."/>
            <person name="Mikhailova N."/>
            <person name="Pati A."/>
            <person name="Goodwin L."/>
            <person name="Chen A."/>
            <person name="Palaniappan K."/>
            <person name="Land M."/>
            <person name="Hauser L."/>
            <person name="Chang Y.J."/>
            <person name="Jeffries C.D."/>
            <person name="Rohde M."/>
            <person name="Goker M."/>
            <person name="Woyke T."/>
            <person name="Bristow J."/>
            <person name="Eisen J.A."/>
            <person name="Markowitz V."/>
            <person name="Hugenholtz P."/>
            <person name="Kyrpides N.C."/>
            <person name="Klenk H.P."/>
            <person name="Lapidus A."/>
        </authorList>
    </citation>
    <scope>NUCLEOTIDE SEQUENCE [LARGE SCALE GENOMIC DNA]</scope>
    <source>
        <strain evidence="2">ATCC 700542 / DSM 9946 / VI-R2</strain>
    </source>
</reference>
<dbReference type="eggNOG" id="COG2137">
    <property type="taxonomic scope" value="Bacteria"/>
</dbReference>
<dbReference type="AlphaFoldDB" id="D7BFM5"/>
<organism evidence="1 2">
    <name type="scientific">Allomeiothermus silvanus (strain ATCC 700542 / DSM 9946 / NBRC 106475 / NCIMB 13440 / VI-R2)</name>
    <name type="common">Thermus silvanus</name>
    <dbReference type="NCBI Taxonomy" id="526227"/>
    <lineage>
        <taxon>Bacteria</taxon>
        <taxon>Thermotogati</taxon>
        <taxon>Deinococcota</taxon>
        <taxon>Deinococci</taxon>
        <taxon>Thermales</taxon>
        <taxon>Thermaceae</taxon>
        <taxon>Allomeiothermus</taxon>
    </lineage>
</organism>
<gene>
    <name evidence="1" type="ordered locus">Mesil_1695</name>
</gene>
<sequence>MRQALRAKGVSVEVIEGVLADLEPQTDPVAEALELLERYPSRYRGEKAKAMRFLLNRGFPLSAALAAWERYSRMPNPER</sequence>
<dbReference type="KEGG" id="msv:Mesil_1695"/>
<name>D7BFM5_ALLS1</name>
<dbReference type="STRING" id="526227.Mesil_1695"/>
<protein>
    <submittedName>
        <fullName evidence="1">Recombination regulator RecX</fullName>
    </submittedName>
</protein>
<dbReference type="EMBL" id="CP002042">
    <property type="protein sequence ID" value="ADH63578.1"/>
    <property type="molecule type" value="Genomic_DNA"/>
</dbReference>
<dbReference type="Proteomes" id="UP000001916">
    <property type="component" value="Chromosome"/>
</dbReference>